<dbReference type="Proteomes" id="UP000658320">
    <property type="component" value="Unassembled WGS sequence"/>
</dbReference>
<name>A0A918FIZ0_9ACTN</name>
<organism evidence="2 3">
    <name type="scientific">Streptomyces aurantiogriseus</name>
    <dbReference type="NCBI Taxonomy" id="66870"/>
    <lineage>
        <taxon>Bacteria</taxon>
        <taxon>Bacillati</taxon>
        <taxon>Actinomycetota</taxon>
        <taxon>Actinomycetes</taxon>
        <taxon>Kitasatosporales</taxon>
        <taxon>Streptomycetaceae</taxon>
        <taxon>Streptomyces</taxon>
    </lineage>
</organism>
<proteinExistence type="predicted"/>
<feature type="region of interest" description="Disordered" evidence="1">
    <location>
        <begin position="53"/>
        <end position="82"/>
    </location>
</feature>
<evidence type="ECO:0000313" key="3">
    <source>
        <dbReference type="Proteomes" id="UP000658320"/>
    </source>
</evidence>
<dbReference type="EMBL" id="BMSX01000019">
    <property type="protein sequence ID" value="GGR41297.1"/>
    <property type="molecule type" value="Genomic_DNA"/>
</dbReference>
<dbReference type="AlphaFoldDB" id="A0A918FIZ0"/>
<sequence length="82" mass="8696">MRSLPAAGALAHEPRANWEHAGTAPFTFVDSVEEAIDAAQRYAGDRVVDVAGGEIGGQAPRLGSAAGRTRPDPRRVSRREQS</sequence>
<evidence type="ECO:0000313" key="2">
    <source>
        <dbReference type="EMBL" id="GGR41297.1"/>
    </source>
</evidence>
<reference evidence="2" key="1">
    <citation type="journal article" date="2014" name="Int. J. Syst. Evol. Microbiol.">
        <title>Complete genome sequence of Corynebacterium casei LMG S-19264T (=DSM 44701T), isolated from a smear-ripened cheese.</title>
        <authorList>
            <consortium name="US DOE Joint Genome Institute (JGI-PGF)"/>
            <person name="Walter F."/>
            <person name="Albersmeier A."/>
            <person name="Kalinowski J."/>
            <person name="Ruckert C."/>
        </authorList>
    </citation>
    <scope>NUCLEOTIDE SEQUENCE</scope>
    <source>
        <strain evidence="2">JCM 4346</strain>
    </source>
</reference>
<protein>
    <submittedName>
        <fullName evidence="2">Uncharacterized protein</fullName>
    </submittedName>
</protein>
<accession>A0A918FIZ0</accession>
<gene>
    <name evidence="2" type="ORF">GCM10010251_67440</name>
</gene>
<feature type="compositionally biased region" description="Basic and acidic residues" evidence="1">
    <location>
        <begin position="69"/>
        <end position="82"/>
    </location>
</feature>
<keyword evidence="3" id="KW-1185">Reference proteome</keyword>
<evidence type="ECO:0000256" key="1">
    <source>
        <dbReference type="SAM" id="MobiDB-lite"/>
    </source>
</evidence>
<comment type="caution">
    <text evidence="2">The sequence shown here is derived from an EMBL/GenBank/DDBJ whole genome shotgun (WGS) entry which is preliminary data.</text>
</comment>
<reference evidence="2" key="2">
    <citation type="submission" date="2020-09" db="EMBL/GenBank/DDBJ databases">
        <authorList>
            <person name="Sun Q."/>
            <person name="Ohkuma M."/>
        </authorList>
    </citation>
    <scope>NUCLEOTIDE SEQUENCE</scope>
    <source>
        <strain evidence="2">JCM 4346</strain>
    </source>
</reference>